<dbReference type="AlphaFoldDB" id="A0A3P7PUC6"/>
<reference evidence="2 3" key="1">
    <citation type="submission" date="2018-11" db="EMBL/GenBank/DDBJ databases">
        <authorList>
            <consortium name="Pathogen Informatics"/>
        </authorList>
    </citation>
    <scope>NUCLEOTIDE SEQUENCE [LARGE SCALE GENOMIC DNA]</scope>
</reference>
<sequence>MDVTAANIQEEISQLKREVDQQHEHTRKWIEEAYKHAAKQMLIKRKECTKDMKAELDLQLGQLQQKISCVEQQLLGLGVQFEEETERRGRENSEFLNQLTDEISREGPGHRREILPEERRRKQTFPI</sequence>
<organism evidence="2 3">
    <name type="scientific">Cylicostephanus goldi</name>
    <name type="common">Nematode worm</name>
    <dbReference type="NCBI Taxonomy" id="71465"/>
    <lineage>
        <taxon>Eukaryota</taxon>
        <taxon>Metazoa</taxon>
        <taxon>Ecdysozoa</taxon>
        <taxon>Nematoda</taxon>
        <taxon>Chromadorea</taxon>
        <taxon>Rhabditida</taxon>
        <taxon>Rhabditina</taxon>
        <taxon>Rhabditomorpha</taxon>
        <taxon>Strongyloidea</taxon>
        <taxon>Strongylidae</taxon>
        <taxon>Cylicostephanus</taxon>
    </lineage>
</organism>
<gene>
    <name evidence="2" type="ORF">CGOC_LOCUS9565</name>
</gene>
<protein>
    <submittedName>
        <fullName evidence="2">Uncharacterized protein</fullName>
    </submittedName>
</protein>
<name>A0A3P7PUC6_CYLGO</name>
<keyword evidence="3" id="KW-1185">Reference proteome</keyword>
<feature type="region of interest" description="Disordered" evidence="1">
    <location>
        <begin position="101"/>
        <end position="127"/>
    </location>
</feature>
<proteinExistence type="predicted"/>
<dbReference type="EMBL" id="UYRV01107428">
    <property type="protein sequence ID" value="VDN23392.1"/>
    <property type="molecule type" value="Genomic_DNA"/>
</dbReference>
<evidence type="ECO:0000256" key="1">
    <source>
        <dbReference type="SAM" id="MobiDB-lite"/>
    </source>
</evidence>
<accession>A0A3P7PUC6</accession>
<evidence type="ECO:0000313" key="3">
    <source>
        <dbReference type="Proteomes" id="UP000271889"/>
    </source>
</evidence>
<evidence type="ECO:0000313" key="2">
    <source>
        <dbReference type="EMBL" id="VDN23392.1"/>
    </source>
</evidence>
<feature type="compositionally biased region" description="Basic and acidic residues" evidence="1">
    <location>
        <begin position="102"/>
        <end position="120"/>
    </location>
</feature>
<dbReference type="Proteomes" id="UP000271889">
    <property type="component" value="Unassembled WGS sequence"/>
</dbReference>